<evidence type="ECO:0000313" key="3">
    <source>
        <dbReference type="Proteomes" id="UP000830454"/>
    </source>
</evidence>
<keyword evidence="1" id="KW-0175">Coiled coil</keyword>
<protein>
    <submittedName>
        <fullName evidence="2">Uncharacterized protein</fullName>
    </submittedName>
</protein>
<dbReference type="RefSeq" id="WP_246918516.1">
    <property type="nucleotide sequence ID" value="NZ_CP090145.1"/>
</dbReference>
<reference evidence="2" key="2">
    <citation type="submission" date="2022-04" db="EMBL/GenBank/DDBJ databases">
        <title>Complete Genome Sequence of Flavobacterium sediminilitoris YSM-43, Isolated from a Tidal Sediment.</title>
        <authorList>
            <person name="Lee P.A."/>
        </authorList>
    </citation>
    <scope>NUCLEOTIDE SEQUENCE</scope>
    <source>
        <strain evidence="2">YSM-43</strain>
    </source>
</reference>
<reference evidence="2" key="1">
    <citation type="submission" date="2021-12" db="EMBL/GenBank/DDBJ databases">
        <authorList>
            <person name="Cha I.-T."/>
            <person name="Lee K.-E."/>
            <person name="Park S.-J."/>
        </authorList>
    </citation>
    <scope>NUCLEOTIDE SEQUENCE</scope>
    <source>
        <strain evidence="2">YSM-43</strain>
    </source>
</reference>
<evidence type="ECO:0000256" key="1">
    <source>
        <dbReference type="SAM" id="Coils"/>
    </source>
</evidence>
<sequence length="244" mass="28764">MDIQKWFDGPGTYKEGLQLYASLPNKSNLFLKSIQKENVYNLLKLKYELKKALNNNSEVTIQLSKNVPTELPIVAKKEPFQQIINESAVLLQKETMASYPMGLHSVYRDRISNFYNACELKFKLNALPADDEEEAFDLIIQLEELWERIDRAWFVLNHWKDYGRIMPFDTSEDFKKMNAIQLVKRRDQLQTSISKRNKTLEKIIQEVESSPEDRVKLNLLNRKKEQLQQLIIDLETIRNLLKNE</sequence>
<name>A0ABY4HQY8_9FLAO</name>
<keyword evidence="3" id="KW-1185">Reference proteome</keyword>
<dbReference type="EMBL" id="CP090145">
    <property type="protein sequence ID" value="UOX35307.1"/>
    <property type="molecule type" value="Genomic_DNA"/>
</dbReference>
<proteinExistence type="predicted"/>
<feature type="coiled-coil region" evidence="1">
    <location>
        <begin position="217"/>
        <end position="244"/>
    </location>
</feature>
<organism evidence="2 3">
    <name type="scientific">Flavobacterium sediminilitoris</name>
    <dbReference type="NCBI Taxonomy" id="2024526"/>
    <lineage>
        <taxon>Bacteria</taxon>
        <taxon>Pseudomonadati</taxon>
        <taxon>Bacteroidota</taxon>
        <taxon>Flavobacteriia</taxon>
        <taxon>Flavobacteriales</taxon>
        <taxon>Flavobacteriaceae</taxon>
        <taxon>Flavobacterium</taxon>
    </lineage>
</organism>
<evidence type="ECO:0000313" key="2">
    <source>
        <dbReference type="EMBL" id="UOX35307.1"/>
    </source>
</evidence>
<accession>A0ABY4HQY8</accession>
<dbReference type="Proteomes" id="UP000830454">
    <property type="component" value="Chromosome"/>
</dbReference>
<gene>
    <name evidence="2" type="ORF">LXD69_07250</name>
</gene>